<proteinExistence type="predicted"/>
<evidence type="ECO:0000313" key="2">
    <source>
        <dbReference type="Proteomes" id="UP001153737"/>
    </source>
</evidence>
<accession>A0A9N9SFR9</accession>
<keyword evidence="2" id="KW-1185">Reference proteome</keyword>
<evidence type="ECO:0000313" key="1">
    <source>
        <dbReference type="EMBL" id="CAG9817923.1"/>
    </source>
</evidence>
<sequence>MHYGVHLTIVVGGRRLFSHSLTTRSPLTSQCDVLLVRVQFSSRQRRRRLVTSSGARDFAKMISGVLLFAGLLTIGGSLELRNGAYEDLVVKISDNVPQRECTRILENLEATLDTYRPVSSVLTLISTGQSQASSLKTAD</sequence>
<dbReference type="Proteomes" id="UP001153737">
    <property type="component" value="Chromosome 16"/>
</dbReference>
<name>A0A9N9SFR9_PHACE</name>
<gene>
    <name evidence="1" type="ORF">PHAECO_LOCUS5365</name>
</gene>
<protein>
    <submittedName>
        <fullName evidence="1">Uncharacterized protein</fullName>
    </submittedName>
</protein>
<organism evidence="1 2">
    <name type="scientific">Phaedon cochleariae</name>
    <name type="common">Mustard beetle</name>
    <dbReference type="NCBI Taxonomy" id="80249"/>
    <lineage>
        <taxon>Eukaryota</taxon>
        <taxon>Metazoa</taxon>
        <taxon>Ecdysozoa</taxon>
        <taxon>Arthropoda</taxon>
        <taxon>Hexapoda</taxon>
        <taxon>Insecta</taxon>
        <taxon>Pterygota</taxon>
        <taxon>Neoptera</taxon>
        <taxon>Endopterygota</taxon>
        <taxon>Coleoptera</taxon>
        <taxon>Polyphaga</taxon>
        <taxon>Cucujiformia</taxon>
        <taxon>Chrysomeloidea</taxon>
        <taxon>Chrysomelidae</taxon>
        <taxon>Chrysomelinae</taxon>
        <taxon>Chrysomelini</taxon>
        <taxon>Phaedon</taxon>
    </lineage>
</organism>
<reference evidence="1" key="1">
    <citation type="submission" date="2022-01" db="EMBL/GenBank/DDBJ databases">
        <authorList>
            <person name="King R."/>
        </authorList>
    </citation>
    <scope>NUCLEOTIDE SEQUENCE</scope>
</reference>
<dbReference type="OrthoDB" id="8197001at2759"/>
<reference evidence="1" key="2">
    <citation type="submission" date="2022-10" db="EMBL/GenBank/DDBJ databases">
        <authorList>
            <consortium name="ENA_rothamsted_submissions"/>
            <consortium name="culmorum"/>
            <person name="King R."/>
        </authorList>
    </citation>
    <scope>NUCLEOTIDE SEQUENCE</scope>
</reference>
<dbReference type="EMBL" id="OU896722">
    <property type="protein sequence ID" value="CAG9817923.1"/>
    <property type="molecule type" value="Genomic_DNA"/>
</dbReference>
<dbReference type="AlphaFoldDB" id="A0A9N9SFR9"/>